<proteinExistence type="predicted"/>
<dbReference type="EMBL" id="CAAALY010256710">
    <property type="protein sequence ID" value="VEL38042.1"/>
    <property type="molecule type" value="Genomic_DNA"/>
</dbReference>
<evidence type="ECO:0000313" key="1">
    <source>
        <dbReference type="EMBL" id="VEL38042.1"/>
    </source>
</evidence>
<keyword evidence="2" id="KW-1185">Reference proteome</keyword>
<dbReference type="Proteomes" id="UP000784294">
    <property type="component" value="Unassembled WGS sequence"/>
</dbReference>
<name>A0A448XJA4_9PLAT</name>
<organism evidence="1 2">
    <name type="scientific">Protopolystoma xenopodis</name>
    <dbReference type="NCBI Taxonomy" id="117903"/>
    <lineage>
        <taxon>Eukaryota</taxon>
        <taxon>Metazoa</taxon>
        <taxon>Spiralia</taxon>
        <taxon>Lophotrochozoa</taxon>
        <taxon>Platyhelminthes</taxon>
        <taxon>Monogenea</taxon>
        <taxon>Polyopisthocotylea</taxon>
        <taxon>Polystomatidea</taxon>
        <taxon>Polystomatidae</taxon>
        <taxon>Protopolystoma</taxon>
    </lineage>
</organism>
<sequence>MDGLLDYEVPSAENFKGMRHLLTSINDKMSKHRLLVDRYAGLDLSEDKIPVSDRVDAKFNELVIRMPSLSASRNSAYGCADEERISKFDSKLIPVSVEYKTLDHFDLDPVLSRPGSSYNRIRLE</sequence>
<reference evidence="1" key="1">
    <citation type="submission" date="2018-11" db="EMBL/GenBank/DDBJ databases">
        <authorList>
            <consortium name="Pathogen Informatics"/>
        </authorList>
    </citation>
    <scope>NUCLEOTIDE SEQUENCE</scope>
</reference>
<evidence type="ECO:0000313" key="2">
    <source>
        <dbReference type="Proteomes" id="UP000784294"/>
    </source>
</evidence>
<protein>
    <submittedName>
        <fullName evidence="1">Uncharacterized protein</fullName>
    </submittedName>
</protein>
<accession>A0A448XJA4</accession>
<comment type="caution">
    <text evidence="1">The sequence shown here is derived from an EMBL/GenBank/DDBJ whole genome shotgun (WGS) entry which is preliminary data.</text>
</comment>
<dbReference type="AlphaFoldDB" id="A0A448XJA4"/>
<dbReference type="OrthoDB" id="6241969at2759"/>
<gene>
    <name evidence="1" type="ORF">PXEA_LOCUS31482</name>
</gene>